<name>A0ABW6WWA6_9ACTN</name>
<sequence length="98" mass="10432">MDHVADRLDRAADTLATVDRRLPSLGVAASAFGADDAGVPGRLGRALHARWAAVLEARGREAADLAVRLAEAAGAVRAAARDYAATDETVRRRLDRER</sequence>
<comment type="caution">
    <text evidence="1">The sequence shown here is derived from an EMBL/GenBank/DDBJ whole genome shotgun (WGS) entry which is preliminary data.</text>
</comment>
<dbReference type="RefSeq" id="WP_020515344.1">
    <property type="nucleotide sequence ID" value="NZ_JBIAZU010000009.1"/>
</dbReference>
<reference evidence="1 2" key="1">
    <citation type="submission" date="2024-10" db="EMBL/GenBank/DDBJ databases">
        <title>The Natural Products Discovery Center: Release of the First 8490 Sequenced Strains for Exploring Actinobacteria Biosynthetic Diversity.</title>
        <authorList>
            <person name="Kalkreuter E."/>
            <person name="Kautsar S.A."/>
            <person name="Yang D."/>
            <person name="Bader C.D."/>
            <person name="Teijaro C.N."/>
            <person name="Fluegel L."/>
            <person name="Davis C.M."/>
            <person name="Simpson J.R."/>
            <person name="Lauterbach L."/>
            <person name="Steele A.D."/>
            <person name="Gui C."/>
            <person name="Meng S."/>
            <person name="Li G."/>
            <person name="Viehrig K."/>
            <person name="Ye F."/>
            <person name="Su P."/>
            <person name="Kiefer A.F."/>
            <person name="Nichols A."/>
            <person name="Cepeda A.J."/>
            <person name="Yan W."/>
            <person name="Fan B."/>
            <person name="Jiang Y."/>
            <person name="Adhikari A."/>
            <person name="Zheng C.-J."/>
            <person name="Schuster L."/>
            <person name="Cowan T.M."/>
            <person name="Smanski M.J."/>
            <person name="Chevrette M.G."/>
            <person name="De Carvalho L.P.S."/>
            <person name="Shen B."/>
        </authorList>
    </citation>
    <scope>NUCLEOTIDE SEQUENCE [LARGE SCALE GENOMIC DNA]</scope>
    <source>
        <strain evidence="1 2">NPDC000087</strain>
    </source>
</reference>
<evidence type="ECO:0008006" key="3">
    <source>
        <dbReference type="Google" id="ProtNLM"/>
    </source>
</evidence>
<organism evidence="1 2">
    <name type="scientific">Paractinoplanes globisporus</name>
    <dbReference type="NCBI Taxonomy" id="113565"/>
    <lineage>
        <taxon>Bacteria</taxon>
        <taxon>Bacillati</taxon>
        <taxon>Actinomycetota</taxon>
        <taxon>Actinomycetes</taxon>
        <taxon>Micromonosporales</taxon>
        <taxon>Micromonosporaceae</taxon>
        <taxon>Paractinoplanes</taxon>
    </lineage>
</organism>
<protein>
    <recommendedName>
        <fullName evidence="3">Excreted virulence factor EspC (Type VII ESX diderm)</fullName>
    </recommendedName>
</protein>
<evidence type="ECO:0000313" key="2">
    <source>
        <dbReference type="Proteomes" id="UP001602245"/>
    </source>
</evidence>
<proteinExistence type="predicted"/>
<evidence type="ECO:0000313" key="1">
    <source>
        <dbReference type="EMBL" id="MFF5296880.1"/>
    </source>
</evidence>
<gene>
    <name evidence="1" type="ORF">ACFY35_46245</name>
</gene>
<accession>A0ABW6WWA6</accession>
<dbReference type="Proteomes" id="UP001602245">
    <property type="component" value="Unassembled WGS sequence"/>
</dbReference>
<keyword evidence="2" id="KW-1185">Reference proteome</keyword>
<dbReference type="EMBL" id="JBIAZU010000009">
    <property type="protein sequence ID" value="MFF5296880.1"/>
    <property type="molecule type" value="Genomic_DNA"/>
</dbReference>